<gene>
    <name evidence="1" type="ORF">J07HQW1_02638</name>
</gene>
<dbReference type="Proteomes" id="UP000030649">
    <property type="component" value="Unassembled WGS sequence"/>
</dbReference>
<protein>
    <recommendedName>
        <fullName evidence="3">DNA helicase</fullName>
    </recommendedName>
</protein>
<name>U1N7X6_9EURY</name>
<proteinExistence type="predicted"/>
<reference evidence="1 2" key="1">
    <citation type="journal article" date="2013" name="PLoS ONE">
        <title>Assembly-driven community genomics of a hypersaline microbial ecosystem.</title>
        <authorList>
            <person name="Podell S."/>
            <person name="Ugalde J.A."/>
            <person name="Narasingarao P."/>
            <person name="Banfield J.F."/>
            <person name="Heidelberg K.B."/>
            <person name="Allen E.E."/>
        </authorList>
    </citation>
    <scope>NUCLEOTIDE SEQUENCE [LARGE SCALE GENOMIC DNA]</scope>
    <source>
        <strain evidence="2">J07HQW1</strain>
    </source>
</reference>
<dbReference type="EMBL" id="KE356560">
    <property type="protein sequence ID" value="ERG92593.1"/>
    <property type="molecule type" value="Genomic_DNA"/>
</dbReference>
<sequence>MGVGNGDFVHYGFKKDFCDKQGIEFDNEDTTENLMSTSSDTSDGDMLFRISGWLKTYRLSVNDWRQCPVTYPGENNAEHLLEEWENYNSIHGKIEFPDMIEGVVDQCVSVLREGKYGDSDIDNDRECLRSCMDDENLSPKAVRNHPAFIDEPVFYVDEAQDLTFLQWDWFLCQKLAAEKVFLGGDDDQCFPS</sequence>
<dbReference type="AlphaFoldDB" id="U1N7X6"/>
<evidence type="ECO:0008006" key="3">
    <source>
        <dbReference type="Google" id="ProtNLM"/>
    </source>
</evidence>
<dbReference type="HOGENOM" id="CLU_1412343_0_0_2"/>
<dbReference type="STRING" id="1238424.J07HQW1_02638"/>
<accession>U1N7X6</accession>
<organism evidence="1 2">
    <name type="scientific">Haloquadratum walsbyi J07HQW1</name>
    <dbReference type="NCBI Taxonomy" id="1238424"/>
    <lineage>
        <taxon>Archaea</taxon>
        <taxon>Methanobacteriati</taxon>
        <taxon>Methanobacteriota</taxon>
        <taxon>Stenosarchaea group</taxon>
        <taxon>Halobacteria</taxon>
        <taxon>Halobacteriales</taxon>
        <taxon>Haloferacaceae</taxon>
        <taxon>Haloquadratum</taxon>
    </lineage>
</organism>
<evidence type="ECO:0000313" key="2">
    <source>
        <dbReference type="Proteomes" id="UP000030649"/>
    </source>
</evidence>
<evidence type="ECO:0000313" key="1">
    <source>
        <dbReference type="EMBL" id="ERG92593.1"/>
    </source>
</evidence>